<accession>A0A2U0U4X1</accession>
<evidence type="ECO:0000313" key="1">
    <source>
        <dbReference type="EMBL" id="PVX52670.1"/>
    </source>
</evidence>
<dbReference type="AlphaFoldDB" id="A0A2U0U4X1"/>
<evidence type="ECO:0008006" key="3">
    <source>
        <dbReference type="Google" id="ProtNLM"/>
    </source>
</evidence>
<protein>
    <recommendedName>
        <fullName evidence="3">Winged helix-turn-helix DNA-binding protein</fullName>
    </recommendedName>
</protein>
<sequence>MSEQEMSVKENTDKVADTLSKVHKKVTDEQAKVSDRVTDKQTKVTDKREMIVEKAVAKALENGDKLTQNRITILQLMTENSYITKMELASAVGFSATSIMCNIEYMRNKYLRRVGPDNGGFWEIIE</sequence>
<evidence type="ECO:0000313" key="2">
    <source>
        <dbReference type="Proteomes" id="UP000245870"/>
    </source>
</evidence>
<gene>
    <name evidence="1" type="ORF">C7379_11416</name>
</gene>
<keyword evidence="2" id="KW-1185">Reference proteome</keyword>
<dbReference type="EMBL" id="QENY01000014">
    <property type="protein sequence ID" value="PVX52670.1"/>
    <property type="molecule type" value="Genomic_DNA"/>
</dbReference>
<dbReference type="OrthoDB" id="1120869at2"/>
<dbReference type="Proteomes" id="UP000245870">
    <property type="component" value="Unassembled WGS sequence"/>
</dbReference>
<comment type="caution">
    <text evidence="1">The sequence shown here is derived from an EMBL/GenBank/DDBJ whole genome shotgun (WGS) entry which is preliminary data.</text>
</comment>
<name>A0A2U0U4X1_9BACT</name>
<organism evidence="1 2">
    <name type="scientific">Hallella colorans</name>
    <dbReference type="NCBI Taxonomy" id="1703337"/>
    <lineage>
        <taxon>Bacteria</taxon>
        <taxon>Pseudomonadati</taxon>
        <taxon>Bacteroidota</taxon>
        <taxon>Bacteroidia</taxon>
        <taxon>Bacteroidales</taxon>
        <taxon>Prevotellaceae</taxon>
        <taxon>Hallella</taxon>
    </lineage>
</organism>
<proteinExistence type="predicted"/>
<reference evidence="1 2" key="1">
    <citation type="submission" date="2018-05" db="EMBL/GenBank/DDBJ databases">
        <title>Genomic Encyclopedia of Type Strains, Phase IV (KMG-IV): sequencing the most valuable type-strain genomes for metagenomic binning, comparative biology and taxonomic classification.</title>
        <authorList>
            <person name="Goeker M."/>
        </authorList>
    </citation>
    <scope>NUCLEOTIDE SEQUENCE [LARGE SCALE GENOMIC DNA]</scope>
    <source>
        <strain evidence="1 2">DSM 100333</strain>
    </source>
</reference>